<evidence type="ECO:0000313" key="1">
    <source>
        <dbReference type="EMBL" id="TFE40054.1"/>
    </source>
</evidence>
<gene>
    <name evidence="1" type="ORF">E2553_25030</name>
</gene>
<dbReference type="InterPro" id="IPR036696">
    <property type="entry name" value="YdfO-like_sf"/>
</dbReference>
<evidence type="ECO:0000313" key="2">
    <source>
        <dbReference type="Proteomes" id="UP000297385"/>
    </source>
</evidence>
<dbReference type="GeneID" id="97303142"/>
<dbReference type="Gene3D" id="3.30.1810.10">
    <property type="entry name" value="YdfO-like"/>
    <property type="match status" value="2"/>
</dbReference>
<sequence>MAAKLDEASRRVAEDCAQRSHDGTIDFGSVVRALGEAGIESYFTDYRRGEHTYYASGGETHVIALPLPDVAIANTFDADGVNQAVRGAQSGAVKYAEFVRRTLAAGCVGYFVWIAGRQVHYFGRRGEVHVERFPQ</sequence>
<dbReference type="EMBL" id="SNVI01000002">
    <property type="protein sequence ID" value="TFE40054.1"/>
    <property type="molecule type" value="Genomic_DNA"/>
</dbReference>
<dbReference type="Proteomes" id="UP000297385">
    <property type="component" value="Unassembled WGS sequence"/>
</dbReference>
<dbReference type="SUPFAM" id="SSF160419">
    <property type="entry name" value="YdfO-like"/>
    <property type="match status" value="1"/>
</dbReference>
<name>A0A4Y8MRI4_9BURK</name>
<reference evidence="1 2" key="1">
    <citation type="submission" date="2019-03" db="EMBL/GenBank/DDBJ databases">
        <title>Complete Genome Sequence of Paraburkholderia dipogonis ICMP 19430T, a Nitrogen-fixing Symbiont of the South African Invasive Legume Dipogon lignosus in New Zealand.</title>
        <authorList>
            <person name="De Meyer S.E."/>
        </authorList>
    </citation>
    <scope>NUCLEOTIDE SEQUENCE [LARGE SCALE GENOMIC DNA]</scope>
    <source>
        <strain evidence="1 2">ICMP 19430</strain>
    </source>
</reference>
<proteinExistence type="predicted"/>
<comment type="caution">
    <text evidence="1">The sequence shown here is derived from an EMBL/GenBank/DDBJ whole genome shotgun (WGS) entry which is preliminary data.</text>
</comment>
<dbReference type="RefSeq" id="WP_134461553.1">
    <property type="nucleotide sequence ID" value="NZ_JBHMFL010000157.1"/>
</dbReference>
<accession>A0A4Y8MRI4</accession>
<dbReference type="AlphaFoldDB" id="A0A4Y8MRI4"/>
<organism evidence="1 2">
    <name type="scientific">Paraburkholderia dipogonis</name>
    <dbReference type="NCBI Taxonomy" id="1211383"/>
    <lineage>
        <taxon>Bacteria</taxon>
        <taxon>Pseudomonadati</taxon>
        <taxon>Pseudomonadota</taxon>
        <taxon>Betaproteobacteria</taxon>
        <taxon>Burkholderiales</taxon>
        <taxon>Burkholderiaceae</taxon>
        <taxon>Paraburkholderia</taxon>
    </lineage>
</organism>
<protein>
    <submittedName>
        <fullName evidence="1">DUF1398 domain-containing protein</fullName>
    </submittedName>
</protein>